<dbReference type="EMBL" id="CP001928">
    <property type="protein sequence ID" value="ADI37823.1"/>
    <property type="molecule type" value="Genomic_DNA"/>
</dbReference>
<keyword evidence="3" id="KW-0378">Hydrolase</keyword>
<evidence type="ECO:0000259" key="5">
    <source>
        <dbReference type="SMART" id="SM00849"/>
    </source>
</evidence>
<evidence type="ECO:0000313" key="7">
    <source>
        <dbReference type="Proteomes" id="UP000001505"/>
    </source>
</evidence>
<evidence type="ECO:0000256" key="1">
    <source>
        <dbReference type="ARBA" id="ARBA00007749"/>
    </source>
</evidence>
<dbReference type="InterPro" id="IPR001279">
    <property type="entry name" value="Metallo-B-lactamas"/>
</dbReference>
<dbReference type="SMART" id="SM00849">
    <property type="entry name" value="Lactamase_B"/>
    <property type="match status" value="1"/>
</dbReference>
<protein>
    <submittedName>
        <fullName evidence="6">Metallo-beta-lactamase superfamily protein</fullName>
    </submittedName>
</protein>
<proteinExistence type="inferred from homology"/>
<dbReference type="GO" id="GO:0046872">
    <property type="term" value="F:metal ion binding"/>
    <property type="evidence" value="ECO:0007669"/>
    <property type="project" value="UniProtKB-KW"/>
</dbReference>
<dbReference type="Proteomes" id="UP000001505">
    <property type="component" value="Chromosome"/>
</dbReference>
<evidence type="ECO:0000256" key="3">
    <source>
        <dbReference type="ARBA" id="ARBA00022801"/>
    </source>
</evidence>
<dbReference type="InterPro" id="IPR036866">
    <property type="entry name" value="RibonucZ/Hydroxyglut_hydro"/>
</dbReference>
<keyword evidence="7" id="KW-1185">Reference proteome</keyword>
<dbReference type="CDD" id="cd16281">
    <property type="entry name" value="metallo-hydrolase-like_MBL-fold"/>
    <property type="match status" value="1"/>
</dbReference>
<sequence>MVKTMKFFAIEGNRQHLDGGAMFGNAPKAMWEKWVYPDDLNRIPLATRALLVRLDDGRNVLFEVGVGAFFDPELKKRFGIEPEEDLLLKNLNQSGVGEADIDIVVLSHLHFDHAGGLLPEYGDDPPKLKFPNAVYYVGAEHWEYAQNPHPRERASFIPLLHELLHASDRLVLIDKPEHPDLNFGVTFRFSEGHTRGMMLSQLATDDGPLIFVTDLIPGNAWVHLPLTMGYDRFPELKVDEKRELYESLLEKGARFFYTHDPNIACAALKQNEEGRYFGEPVEL</sequence>
<dbReference type="SUPFAM" id="SSF56281">
    <property type="entry name" value="Metallo-hydrolase/oxidoreductase"/>
    <property type="match status" value="1"/>
</dbReference>
<dbReference type="STRING" id="716544.wcw_0451"/>
<dbReference type="Gene3D" id="3.60.15.10">
    <property type="entry name" value="Ribonuclease Z/Hydroxyacylglutathione hydrolase-like"/>
    <property type="match status" value="1"/>
</dbReference>
<name>D6YUL2_WADCW</name>
<evidence type="ECO:0000256" key="2">
    <source>
        <dbReference type="ARBA" id="ARBA00022723"/>
    </source>
</evidence>
<organism evidence="6 7">
    <name type="scientific">Waddlia chondrophila (strain ATCC VR-1470 / WSU 86-1044)</name>
    <dbReference type="NCBI Taxonomy" id="716544"/>
    <lineage>
        <taxon>Bacteria</taxon>
        <taxon>Pseudomonadati</taxon>
        <taxon>Chlamydiota</taxon>
        <taxon>Chlamydiia</taxon>
        <taxon>Parachlamydiales</taxon>
        <taxon>Waddliaceae</taxon>
        <taxon>Waddlia</taxon>
    </lineage>
</organism>
<dbReference type="PANTHER" id="PTHR42978:SF6">
    <property type="entry name" value="QUORUM-QUENCHING LACTONASE YTNP-RELATED"/>
    <property type="match status" value="1"/>
</dbReference>
<evidence type="ECO:0000256" key="4">
    <source>
        <dbReference type="ARBA" id="ARBA00022833"/>
    </source>
</evidence>
<feature type="domain" description="Metallo-beta-lactamase" evidence="5">
    <location>
        <begin position="46"/>
        <end position="259"/>
    </location>
</feature>
<dbReference type="Pfam" id="PF00753">
    <property type="entry name" value="Lactamase_B"/>
    <property type="match status" value="1"/>
</dbReference>
<gene>
    <name evidence="6" type="ordered locus">wcw_0451</name>
</gene>
<keyword evidence="4" id="KW-0862">Zinc</keyword>
<dbReference type="KEGG" id="wch:wcw_0451"/>
<dbReference type="GO" id="GO:0016787">
    <property type="term" value="F:hydrolase activity"/>
    <property type="evidence" value="ECO:0007669"/>
    <property type="project" value="UniProtKB-KW"/>
</dbReference>
<dbReference type="InterPro" id="IPR051013">
    <property type="entry name" value="MBL_superfamily_lactonases"/>
</dbReference>
<reference evidence="6 7" key="1">
    <citation type="journal article" date="2010" name="PLoS ONE">
        <title>The Waddlia genome: a window into chlamydial biology.</title>
        <authorList>
            <person name="Bertelli C."/>
            <person name="Collyn F."/>
            <person name="Croxatto A."/>
            <person name="Ruckert C."/>
            <person name="Polkinghorne A."/>
            <person name="Kebbi-Beghdadi C."/>
            <person name="Goesmann A."/>
            <person name="Vaughan L."/>
            <person name="Greub G."/>
        </authorList>
    </citation>
    <scope>NUCLEOTIDE SEQUENCE [LARGE SCALE GENOMIC DNA]</scope>
    <source>
        <strain evidence="7">ATCC VR-1470 / WSU 86-1044</strain>
    </source>
</reference>
<dbReference type="HOGENOM" id="CLU_056519_2_0_0"/>
<dbReference type="PANTHER" id="PTHR42978">
    <property type="entry name" value="QUORUM-QUENCHING LACTONASE YTNP-RELATED-RELATED"/>
    <property type="match status" value="1"/>
</dbReference>
<comment type="similarity">
    <text evidence="1">Belongs to the metallo-beta-lactamase superfamily.</text>
</comment>
<dbReference type="AlphaFoldDB" id="D6YUL2"/>
<keyword evidence="2" id="KW-0479">Metal-binding</keyword>
<dbReference type="eggNOG" id="COG0491">
    <property type="taxonomic scope" value="Bacteria"/>
</dbReference>
<accession>D6YUL2</accession>
<evidence type="ECO:0000313" key="6">
    <source>
        <dbReference type="EMBL" id="ADI37823.1"/>
    </source>
</evidence>